<keyword evidence="4 7" id="KW-0812">Transmembrane</keyword>
<feature type="transmembrane region" description="Helical" evidence="9">
    <location>
        <begin position="293"/>
        <end position="311"/>
    </location>
</feature>
<feature type="transmembrane region" description="Helical" evidence="9">
    <location>
        <begin position="317"/>
        <end position="338"/>
    </location>
</feature>
<evidence type="ECO:0000256" key="9">
    <source>
        <dbReference type="SAM" id="Phobius"/>
    </source>
</evidence>
<gene>
    <name evidence="10" type="ORF">BDA99DRAFT_499111</name>
</gene>
<protein>
    <submittedName>
        <fullName evidence="10">POT family-domain-containing protein</fullName>
    </submittedName>
</protein>
<evidence type="ECO:0000256" key="5">
    <source>
        <dbReference type="ARBA" id="ARBA00022989"/>
    </source>
</evidence>
<keyword evidence="6 9" id="KW-0472">Membrane</keyword>
<accession>A0AAD5K770</accession>
<feature type="transmembrane region" description="Helical" evidence="9">
    <location>
        <begin position="442"/>
        <end position="463"/>
    </location>
</feature>
<dbReference type="Proteomes" id="UP001209540">
    <property type="component" value="Unassembled WGS sequence"/>
</dbReference>
<organism evidence="10 11">
    <name type="scientific">Phascolomyces articulosus</name>
    <dbReference type="NCBI Taxonomy" id="60185"/>
    <lineage>
        <taxon>Eukaryota</taxon>
        <taxon>Fungi</taxon>
        <taxon>Fungi incertae sedis</taxon>
        <taxon>Mucoromycota</taxon>
        <taxon>Mucoromycotina</taxon>
        <taxon>Mucoromycetes</taxon>
        <taxon>Mucorales</taxon>
        <taxon>Lichtheimiaceae</taxon>
        <taxon>Phascolomyces</taxon>
    </lineage>
</organism>
<evidence type="ECO:0000256" key="8">
    <source>
        <dbReference type="SAM" id="MobiDB-lite"/>
    </source>
</evidence>
<feature type="transmembrane region" description="Helical" evidence="9">
    <location>
        <begin position="554"/>
        <end position="578"/>
    </location>
</feature>
<evidence type="ECO:0000256" key="1">
    <source>
        <dbReference type="ARBA" id="ARBA00004141"/>
    </source>
</evidence>
<evidence type="ECO:0000256" key="7">
    <source>
        <dbReference type="RuleBase" id="RU003755"/>
    </source>
</evidence>
<dbReference type="InterPro" id="IPR000109">
    <property type="entry name" value="POT_fam"/>
</dbReference>
<comment type="caution">
    <text evidence="10">The sequence shown here is derived from an EMBL/GenBank/DDBJ whole genome shotgun (WGS) entry which is preliminary data.</text>
</comment>
<dbReference type="FunFam" id="1.20.1250.20:FF:000085">
    <property type="entry name" value="MFS peptide transporter Ptr2"/>
    <property type="match status" value="1"/>
</dbReference>
<dbReference type="AlphaFoldDB" id="A0AAD5K770"/>
<feature type="transmembrane region" description="Helical" evidence="9">
    <location>
        <begin position="520"/>
        <end position="542"/>
    </location>
</feature>
<reference evidence="10" key="1">
    <citation type="journal article" date="2022" name="IScience">
        <title>Evolution of zygomycete secretomes and the origins of terrestrial fungal ecologies.</title>
        <authorList>
            <person name="Chang Y."/>
            <person name="Wang Y."/>
            <person name="Mondo S."/>
            <person name="Ahrendt S."/>
            <person name="Andreopoulos W."/>
            <person name="Barry K."/>
            <person name="Beard J."/>
            <person name="Benny G.L."/>
            <person name="Blankenship S."/>
            <person name="Bonito G."/>
            <person name="Cuomo C."/>
            <person name="Desiro A."/>
            <person name="Gervers K.A."/>
            <person name="Hundley H."/>
            <person name="Kuo A."/>
            <person name="LaButti K."/>
            <person name="Lang B.F."/>
            <person name="Lipzen A."/>
            <person name="O'Donnell K."/>
            <person name="Pangilinan J."/>
            <person name="Reynolds N."/>
            <person name="Sandor L."/>
            <person name="Smith M.E."/>
            <person name="Tsang A."/>
            <person name="Grigoriev I.V."/>
            <person name="Stajich J.E."/>
            <person name="Spatafora J.W."/>
        </authorList>
    </citation>
    <scope>NUCLEOTIDE SEQUENCE</scope>
    <source>
        <strain evidence="10">RSA 2281</strain>
    </source>
</reference>
<dbReference type="Gene3D" id="1.20.1250.20">
    <property type="entry name" value="MFS general substrate transporter like domains"/>
    <property type="match status" value="1"/>
</dbReference>
<keyword evidence="11" id="KW-1185">Reference proteome</keyword>
<dbReference type="InterPro" id="IPR036259">
    <property type="entry name" value="MFS_trans_sf"/>
</dbReference>
<dbReference type="GO" id="GO:0071916">
    <property type="term" value="F:dipeptide transmembrane transporter activity"/>
    <property type="evidence" value="ECO:0007669"/>
    <property type="project" value="UniProtKB-ARBA"/>
</dbReference>
<proteinExistence type="inferred from homology"/>
<evidence type="ECO:0000256" key="2">
    <source>
        <dbReference type="ARBA" id="ARBA00005982"/>
    </source>
</evidence>
<dbReference type="PANTHER" id="PTHR11654">
    <property type="entry name" value="OLIGOPEPTIDE TRANSPORTER-RELATED"/>
    <property type="match status" value="1"/>
</dbReference>
<feature type="transmembrane region" description="Helical" evidence="9">
    <location>
        <begin position="584"/>
        <end position="603"/>
    </location>
</feature>
<dbReference type="PROSITE" id="PS01023">
    <property type="entry name" value="PTR2_2"/>
    <property type="match status" value="1"/>
</dbReference>
<sequence length="637" mass="71937">MIPPELSYFLSPRSLPFSSYIVRSTKKKKIVLFFVEEYIPGLLHHLFLFRLSLFFIFFFISLSTIKKDITPMDEKVERSEKEQQLDRYSVTDSFDQVHKEDEYPEPTDEDWKNLREVADTVPASAYLVILIEFCERFTYYGLSGPFQNYIQHPDPGHYPADQPGAMGKGQQTATALTTFFQFWCYITPIIGAVIADQYLGKYKTILLFSIIYFIGLVILTCTSIPMAIESGAAFPGFIVAVIIIGLGTGGIKANVSPLVAEQYRSRTAYVKTLKNGDRVIVTPQATYQKIFNMFYWGINIGSLSAIATTELEKNVGFWPAYVLPTLMFIPCICVVLLGRKRYIQHPPRGSVFVEAGKLFWLASFKVKGGLDACKPSQLAISHPEIAAQVTHDDVFVDELKRTLKACIIFLWFPIWWLCYQQITNNLISQAATMLTGNVPNDIMQNIDPIALIILIPIMDRIVYPGLRRLGIHMRPIFRISLGFFFGAVSMGYTAGIQSMIYKSPPYYDHPEGQNQISAAYQIPSYVFIAISEIFCSITGMEYAYKKAPQSMKSIVMALFLLTNCFASILAFALVSVAVDPKVMWMYAGIACAAFVSGILVYVLHHKRDKVDVEEDAIGRSDEQMEAYNNDDKKNQEA</sequence>
<dbReference type="PROSITE" id="PS01022">
    <property type="entry name" value="PTR2_1"/>
    <property type="match status" value="1"/>
</dbReference>
<dbReference type="SUPFAM" id="SSF103473">
    <property type="entry name" value="MFS general substrate transporter"/>
    <property type="match status" value="1"/>
</dbReference>
<evidence type="ECO:0000256" key="6">
    <source>
        <dbReference type="ARBA" id="ARBA00023136"/>
    </source>
</evidence>
<feature type="transmembrane region" description="Helical" evidence="9">
    <location>
        <begin position="475"/>
        <end position="500"/>
    </location>
</feature>
<evidence type="ECO:0000256" key="3">
    <source>
        <dbReference type="ARBA" id="ARBA00022448"/>
    </source>
</evidence>
<name>A0AAD5K770_9FUNG</name>
<feature type="transmembrane region" description="Helical" evidence="9">
    <location>
        <begin position="234"/>
        <end position="255"/>
    </location>
</feature>
<comment type="subcellular location">
    <subcellularLocation>
        <location evidence="1 7">Membrane</location>
        <topology evidence="1 7">Multi-pass membrane protein</topology>
    </subcellularLocation>
</comment>
<dbReference type="EMBL" id="JAIXMP010000005">
    <property type="protein sequence ID" value="KAI9272742.1"/>
    <property type="molecule type" value="Genomic_DNA"/>
</dbReference>
<feature type="transmembrane region" description="Helical" evidence="9">
    <location>
        <begin position="205"/>
        <end position="228"/>
    </location>
</feature>
<feature type="transmembrane region" description="Helical" evidence="9">
    <location>
        <begin position="405"/>
        <end position="422"/>
    </location>
</feature>
<comment type="similarity">
    <text evidence="2 7">Belongs to the major facilitator superfamily. Proton-dependent oligopeptide transporter (POT/PTR) (TC 2.A.17) family.</text>
</comment>
<keyword evidence="3 7" id="KW-0813">Transport</keyword>
<dbReference type="Pfam" id="PF00854">
    <property type="entry name" value="PTR2"/>
    <property type="match status" value="1"/>
</dbReference>
<dbReference type="GO" id="GO:0005886">
    <property type="term" value="C:plasma membrane"/>
    <property type="evidence" value="ECO:0007669"/>
    <property type="project" value="UniProtKB-ARBA"/>
</dbReference>
<keyword evidence="5 9" id="KW-1133">Transmembrane helix</keyword>
<reference evidence="10" key="2">
    <citation type="submission" date="2023-02" db="EMBL/GenBank/DDBJ databases">
        <authorList>
            <consortium name="DOE Joint Genome Institute"/>
            <person name="Mondo S.J."/>
            <person name="Chang Y."/>
            <person name="Wang Y."/>
            <person name="Ahrendt S."/>
            <person name="Andreopoulos W."/>
            <person name="Barry K."/>
            <person name="Beard J."/>
            <person name="Benny G.L."/>
            <person name="Blankenship S."/>
            <person name="Bonito G."/>
            <person name="Cuomo C."/>
            <person name="Desiro A."/>
            <person name="Gervers K.A."/>
            <person name="Hundley H."/>
            <person name="Kuo A."/>
            <person name="LaButti K."/>
            <person name="Lang B.F."/>
            <person name="Lipzen A."/>
            <person name="O'Donnell K."/>
            <person name="Pangilinan J."/>
            <person name="Reynolds N."/>
            <person name="Sandor L."/>
            <person name="Smith M.W."/>
            <person name="Tsang A."/>
            <person name="Grigoriev I.V."/>
            <person name="Stajich J.E."/>
            <person name="Spatafora J.W."/>
        </authorList>
    </citation>
    <scope>NUCLEOTIDE SEQUENCE</scope>
    <source>
        <strain evidence="10">RSA 2281</strain>
    </source>
</reference>
<evidence type="ECO:0000256" key="4">
    <source>
        <dbReference type="ARBA" id="ARBA00022692"/>
    </source>
</evidence>
<evidence type="ECO:0000313" key="11">
    <source>
        <dbReference type="Proteomes" id="UP001209540"/>
    </source>
</evidence>
<evidence type="ECO:0000313" key="10">
    <source>
        <dbReference type="EMBL" id="KAI9272742.1"/>
    </source>
</evidence>
<dbReference type="InterPro" id="IPR018456">
    <property type="entry name" value="PTR2_symporter_CS"/>
</dbReference>
<feature type="region of interest" description="Disordered" evidence="8">
    <location>
        <begin position="614"/>
        <end position="637"/>
    </location>
</feature>
<feature type="transmembrane region" description="Helical" evidence="9">
    <location>
        <begin position="42"/>
        <end position="65"/>
    </location>
</feature>